<accession>A0A9C7G6H5</accession>
<keyword evidence="3" id="KW-0949">S-adenosyl-L-methionine</keyword>
<reference evidence="8" key="1">
    <citation type="submission" date="2021-10" db="EMBL/GenBank/DDBJ databases">
        <authorList>
            <person name="Criscuolo A."/>
        </authorList>
    </citation>
    <scope>NUCLEOTIDE SEQUENCE</scope>
    <source>
        <strain evidence="8">CIP111885</strain>
    </source>
</reference>
<dbReference type="PROSITE" id="PS51918">
    <property type="entry name" value="RADICAL_SAM"/>
    <property type="match status" value="1"/>
</dbReference>
<evidence type="ECO:0000256" key="1">
    <source>
        <dbReference type="ARBA" id="ARBA00001966"/>
    </source>
</evidence>
<dbReference type="CDD" id="cd01335">
    <property type="entry name" value="Radical_SAM"/>
    <property type="match status" value="1"/>
</dbReference>
<dbReference type="SMART" id="SM00729">
    <property type="entry name" value="Elp3"/>
    <property type="match status" value="1"/>
</dbReference>
<evidence type="ECO:0000313" key="8">
    <source>
        <dbReference type="EMBL" id="CAG9606473.1"/>
    </source>
</evidence>
<comment type="caution">
    <text evidence="8">The sequence shown here is derived from an EMBL/GenBank/DDBJ whole genome shotgun (WGS) entry which is preliminary data.</text>
</comment>
<dbReference type="InterPro" id="IPR050377">
    <property type="entry name" value="Radical_SAM_PqqE_MftC-like"/>
</dbReference>
<sequence>MFIVNGQQQLKKFKKSLVMKMHGHPTGHPHGNSIVDYNQNPYIVIWEVTRACQLKCVHCRADAQLTKDPNELTHEEGIKLIDEIYEMNNPMLVFTGGDCMMREDLFELADYAVKKGMRVSMTPSATANVTKERMERAKDVGLSRWGFSLDGPTPEIHDHFRGTPGSFELTREKIRYLNELNMPLQINTVISRYNYDHLEEMAELVKDLKAVMWYIFLLVPTGRGQMDACITPAEHEKVFRWLYELSKTAPYDIKTTAAQHYRRVVFQQKARENQVSLEDIRYEDTLTKDMASTIDGLKRAPRGVNDGNGFAFVSHTGDVFPSGLLPIKGGNIRETPLSTIYRESKVFKDLRQPDLYKGKCGVCEFRYVCGGSRSRTFAVTGDYMESEPFCVYIPQAMRKKETPVS</sequence>
<dbReference type="PIRSF" id="PIRSF037420">
    <property type="entry name" value="PQQ_syn_pqqE"/>
    <property type="match status" value="1"/>
</dbReference>
<dbReference type="SFLD" id="SFLDG01386">
    <property type="entry name" value="main_SPASM_domain-containing"/>
    <property type="match status" value="1"/>
</dbReference>
<dbReference type="Proteomes" id="UP000789845">
    <property type="component" value="Unassembled WGS sequence"/>
</dbReference>
<dbReference type="NCBIfam" id="TIGR04053">
    <property type="entry name" value="TIGR04053 family radical SAM/SPASM domain-containing protein"/>
    <property type="match status" value="1"/>
</dbReference>
<dbReference type="AlphaFoldDB" id="A0A9C7G6H5"/>
<protein>
    <submittedName>
        <fullName evidence="8">Mycofactocin radical SAM maturase MftC</fullName>
        <ecNumber evidence="8">2.-.-.-</ecNumber>
    </submittedName>
</protein>
<dbReference type="EC" id="2.-.-.-" evidence="8"/>
<dbReference type="GO" id="GO:0051539">
    <property type="term" value="F:4 iron, 4 sulfur cluster binding"/>
    <property type="evidence" value="ECO:0007669"/>
    <property type="project" value="UniProtKB-KW"/>
</dbReference>
<feature type="domain" description="Radical SAM core" evidence="7">
    <location>
        <begin position="38"/>
        <end position="248"/>
    </location>
</feature>
<dbReference type="PANTHER" id="PTHR11228">
    <property type="entry name" value="RADICAL SAM DOMAIN PROTEIN"/>
    <property type="match status" value="1"/>
</dbReference>
<dbReference type="InterPro" id="IPR017200">
    <property type="entry name" value="PqqE-like"/>
</dbReference>
<keyword evidence="9" id="KW-1185">Reference proteome</keyword>
<keyword evidence="8" id="KW-0808">Transferase</keyword>
<evidence type="ECO:0000256" key="5">
    <source>
        <dbReference type="ARBA" id="ARBA00023004"/>
    </source>
</evidence>
<dbReference type="InterPro" id="IPR007197">
    <property type="entry name" value="rSAM"/>
</dbReference>
<dbReference type="Gene3D" id="3.20.20.70">
    <property type="entry name" value="Aldolase class I"/>
    <property type="match status" value="1"/>
</dbReference>
<keyword evidence="5" id="KW-0408">Iron</keyword>
<organism evidence="8 9">
    <name type="scientific">Pseudoneobacillus rhizosphaerae</name>
    <dbReference type="NCBI Taxonomy" id="2880968"/>
    <lineage>
        <taxon>Bacteria</taxon>
        <taxon>Bacillati</taxon>
        <taxon>Bacillota</taxon>
        <taxon>Bacilli</taxon>
        <taxon>Bacillales</taxon>
        <taxon>Bacillaceae</taxon>
        <taxon>Pseudoneobacillus</taxon>
    </lineage>
</organism>
<dbReference type="GO" id="GO:0046872">
    <property type="term" value="F:metal ion binding"/>
    <property type="evidence" value="ECO:0007669"/>
    <property type="project" value="UniProtKB-KW"/>
</dbReference>
<dbReference type="SFLD" id="SFLDS00029">
    <property type="entry name" value="Radical_SAM"/>
    <property type="match status" value="1"/>
</dbReference>
<keyword evidence="6" id="KW-0411">Iron-sulfur</keyword>
<evidence type="ECO:0000256" key="2">
    <source>
        <dbReference type="ARBA" id="ARBA00022485"/>
    </source>
</evidence>
<dbReference type="EMBL" id="CAKJTG010000001">
    <property type="protein sequence ID" value="CAG9606473.1"/>
    <property type="molecule type" value="Genomic_DNA"/>
</dbReference>
<evidence type="ECO:0000256" key="6">
    <source>
        <dbReference type="ARBA" id="ARBA00023014"/>
    </source>
</evidence>
<dbReference type="GO" id="GO:0016740">
    <property type="term" value="F:transferase activity"/>
    <property type="evidence" value="ECO:0007669"/>
    <property type="project" value="UniProtKB-KW"/>
</dbReference>
<dbReference type="InterPro" id="IPR058240">
    <property type="entry name" value="rSAM_sf"/>
</dbReference>
<evidence type="ECO:0000259" key="7">
    <source>
        <dbReference type="PROSITE" id="PS51918"/>
    </source>
</evidence>
<dbReference type="InterPro" id="IPR006638">
    <property type="entry name" value="Elp3/MiaA/NifB-like_rSAM"/>
</dbReference>
<comment type="cofactor">
    <cofactor evidence="1">
        <name>[4Fe-4S] cluster</name>
        <dbReference type="ChEBI" id="CHEBI:49883"/>
    </cofactor>
</comment>
<dbReference type="Pfam" id="PF04055">
    <property type="entry name" value="Radical_SAM"/>
    <property type="match status" value="1"/>
</dbReference>
<proteinExistence type="predicted"/>
<name>A0A9C7G6H5_9BACI</name>
<gene>
    <name evidence="8" type="primary">mftC_1</name>
    <name evidence="8" type="ORF">NEOCIP111885_00161</name>
</gene>
<keyword evidence="4" id="KW-0479">Metal-binding</keyword>
<evidence type="ECO:0000256" key="3">
    <source>
        <dbReference type="ARBA" id="ARBA00022691"/>
    </source>
</evidence>
<keyword evidence="2" id="KW-0004">4Fe-4S</keyword>
<evidence type="ECO:0000313" key="9">
    <source>
        <dbReference type="Proteomes" id="UP000789845"/>
    </source>
</evidence>
<dbReference type="SFLD" id="SFLDG01067">
    <property type="entry name" value="SPASM/twitch_domain_containing"/>
    <property type="match status" value="1"/>
</dbReference>
<dbReference type="CDD" id="cd21123">
    <property type="entry name" value="SPASM_MftC-like"/>
    <property type="match status" value="1"/>
</dbReference>
<dbReference type="SUPFAM" id="SSF102114">
    <property type="entry name" value="Radical SAM enzymes"/>
    <property type="match status" value="1"/>
</dbReference>
<evidence type="ECO:0000256" key="4">
    <source>
        <dbReference type="ARBA" id="ARBA00022723"/>
    </source>
</evidence>
<dbReference type="PANTHER" id="PTHR11228:SF34">
    <property type="entry name" value="TUNGSTEN-CONTAINING ALDEHYDE FERREDOXIN OXIDOREDUCTASE COFACTOR MODIFYING PROTEIN"/>
    <property type="match status" value="1"/>
</dbReference>
<dbReference type="InterPro" id="IPR013785">
    <property type="entry name" value="Aldolase_TIM"/>
</dbReference>